<accession>A0A7Z0HXU9</accession>
<feature type="transmembrane region" description="Helical" evidence="1">
    <location>
        <begin position="321"/>
        <end position="346"/>
    </location>
</feature>
<comment type="caution">
    <text evidence="2">The sequence shown here is derived from an EMBL/GenBank/DDBJ whole genome shotgun (WGS) entry which is preliminary data.</text>
</comment>
<dbReference type="Gene3D" id="1.20.1250.20">
    <property type="entry name" value="MFS general substrate transporter like domains"/>
    <property type="match status" value="1"/>
</dbReference>
<dbReference type="InterPro" id="IPR036259">
    <property type="entry name" value="MFS_trans_sf"/>
</dbReference>
<sequence>MAGLPIYIHAPKFYVDEYGVTLGALAGALFLLRLLDFMQDPALGWLAARLRAARGLAVTVAGGVMALAMLGLFAVAPPFAPVLWFALMLTALFSAFSFLTIAFYATGAQKGEALGPGGHVRLAGWRETGALLGVCLAAAAPSALMLLTDSHFAAFAMGFALLAALALWAMAAEWARYPLEASPGAGFGVVLGDRQARRLLIVAFLNATPVAVTSTLFLFFVESRLMAPGWEGPLLILFFLAAALSAPVWARLARRFGAKRVLLAGMGLAVLAFAVVPFLGPGDVALFAVVCLLTGAGLGADLTLLSALFSRRMAAVLPDAAGGFGLWAFVTKATLAIAAIIVLPLLDVAGFTSGTENTPQALAMLTLLYAGPPCILKLAAMALLAATPINEGDHQ</sequence>
<reference evidence="2 3" key="1">
    <citation type="journal article" date="2000" name="Arch. Microbiol.">
        <title>Rhodobaca bogoriensis gen. nov. and sp. nov., an alkaliphilic purple nonsulfur bacterium from African Rift Valley soda lakes.</title>
        <authorList>
            <person name="Milford A.D."/>
            <person name="Achenbach L.A."/>
            <person name="Jung D.O."/>
            <person name="Madigan M.T."/>
        </authorList>
    </citation>
    <scope>NUCLEOTIDE SEQUENCE [LARGE SCALE GENOMIC DNA]</scope>
    <source>
        <strain evidence="2 3">2376</strain>
    </source>
</reference>
<feature type="transmembrane region" description="Helical" evidence="1">
    <location>
        <begin position="232"/>
        <end position="249"/>
    </location>
</feature>
<evidence type="ECO:0000256" key="1">
    <source>
        <dbReference type="SAM" id="Phobius"/>
    </source>
</evidence>
<feature type="transmembrane region" description="Helical" evidence="1">
    <location>
        <begin position="285"/>
        <end position="309"/>
    </location>
</feature>
<keyword evidence="3" id="KW-1185">Reference proteome</keyword>
<feature type="transmembrane region" description="Helical" evidence="1">
    <location>
        <begin position="18"/>
        <end position="35"/>
    </location>
</feature>
<dbReference type="Pfam" id="PF13347">
    <property type="entry name" value="MFS_2"/>
    <property type="match status" value="1"/>
</dbReference>
<dbReference type="Proteomes" id="UP000529417">
    <property type="component" value="Unassembled WGS sequence"/>
</dbReference>
<keyword evidence="1" id="KW-0472">Membrane</keyword>
<dbReference type="SUPFAM" id="SSF103473">
    <property type="entry name" value="MFS general substrate transporter"/>
    <property type="match status" value="1"/>
</dbReference>
<feature type="transmembrane region" description="Helical" evidence="1">
    <location>
        <begin position="56"/>
        <end position="76"/>
    </location>
</feature>
<evidence type="ECO:0000313" key="2">
    <source>
        <dbReference type="EMBL" id="NYS24311.1"/>
    </source>
</evidence>
<evidence type="ECO:0000313" key="3">
    <source>
        <dbReference type="Proteomes" id="UP000529417"/>
    </source>
</evidence>
<dbReference type="EMBL" id="JACBXS010000007">
    <property type="protein sequence ID" value="NYS24311.1"/>
    <property type="molecule type" value="Genomic_DNA"/>
</dbReference>
<protein>
    <submittedName>
        <fullName evidence="2">MFS transporter</fullName>
    </submittedName>
</protein>
<name>A0A7Z0HXU9_9RHOB</name>
<keyword evidence="1" id="KW-1133">Transmembrane helix</keyword>
<dbReference type="AlphaFoldDB" id="A0A7Z0HXU9"/>
<feature type="transmembrane region" description="Helical" evidence="1">
    <location>
        <begin position="82"/>
        <end position="107"/>
    </location>
</feature>
<keyword evidence="1" id="KW-0812">Transmembrane</keyword>
<feature type="transmembrane region" description="Helical" evidence="1">
    <location>
        <begin position="261"/>
        <end position="279"/>
    </location>
</feature>
<feature type="transmembrane region" description="Helical" evidence="1">
    <location>
        <begin position="366"/>
        <end position="386"/>
    </location>
</feature>
<feature type="transmembrane region" description="Helical" evidence="1">
    <location>
        <begin position="128"/>
        <end position="146"/>
    </location>
</feature>
<gene>
    <name evidence="2" type="ORF">HUK65_04835</name>
</gene>
<proteinExistence type="predicted"/>
<feature type="transmembrane region" description="Helical" evidence="1">
    <location>
        <begin position="152"/>
        <end position="171"/>
    </location>
</feature>
<organism evidence="2 3">
    <name type="scientific">Rhabdonatronobacter sediminivivens</name>
    <dbReference type="NCBI Taxonomy" id="2743469"/>
    <lineage>
        <taxon>Bacteria</taxon>
        <taxon>Pseudomonadati</taxon>
        <taxon>Pseudomonadota</taxon>
        <taxon>Alphaproteobacteria</taxon>
        <taxon>Rhodobacterales</taxon>
        <taxon>Paracoccaceae</taxon>
        <taxon>Rhabdonatronobacter</taxon>
    </lineage>
</organism>
<feature type="transmembrane region" description="Helical" evidence="1">
    <location>
        <begin position="199"/>
        <end position="220"/>
    </location>
</feature>